<gene>
    <name evidence="2" type="ORF">Daesc_000973</name>
</gene>
<evidence type="ECO:0000256" key="1">
    <source>
        <dbReference type="SAM" id="MobiDB-lite"/>
    </source>
</evidence>
<feature type="region of interest" description="Disordered" evidence="1">
    <location>
        <begin position="1"/>
        <end position="66"/>
    </location>
</feature>
<proteinExistence type="predicted"/>
<protein>
    <submittedName>
        <fullName evidence="2">Uncharacterized protein</fullName>
    </submittedName>
</protein>
<accession>A0AAX6MZW0</accession>
<dbReference type="Proteomes" id="UP001369815">
    <property type="component" value="Unassembled WGS sequence"/>
</dbReference>
<dbReference type="AlphaFoldDB" id="A0AAX6MZW0"/>
<name>A0AAX6MZW0_9PEZI</name>
<comment type="caution">
    <text evidence="2">The sequence shown here is derived from an EMBL/GenBank/DDBJ whole genome shotgun (WGS) entry which is preliminary data.</text>
</comment>
<feature type="compositionally biased region" description="Low complexity" evidence="1">
    <location>
        <begin position="21"/>
        <end position="40"/>
    </location>
</feature>
<sequence>MSTSTGEASGAVANDSVSQGADNSPTTDTSPPAAPQNQNNGNVPRPKRLGHACAYDEVRRKSGPKRGYVKALEERLMNEELKASRSRLEQVETLLNKTQEPSFTVGAADTGKTPNVTFDQANRNQRTAPTPSFNVPTPQINISRDRDMDQWHFNGDSPQAAAGLDEFNFGGNINIGNVDSSFPWEMIGLGLEEPLPPQETIDELLEVPIVYAHGPQLTENP</sequence>
<keyword evidence="3" id="KW-1185">Reference proteome</keyword>
<reference evidence="2 3" key="1">
    <citation type="journal article" date="2024" name="Front Chem Biol">
        <title>Unveiling the potential of Daldinia eschscholtzii MFLUCC 19-0629 through bioactivity and bioinformatics studies for enhanced sustainable agriculture production.</title>
        <authorList>
            <person name="Brooks S."/>
            <person name="Weaver J.A."/>
            <person name="Klomchit A."/>
            <person name="Alharthi S.A."/>
            <person name="Onlamun T."/>
            <person name="Nurani R."/>
            <person name="Vong T.K."/>
            <person name="Alberti F."/>
            <person name="Greco C."/>
        </authorList>
    </citation>
    <scope>NUCLEOTIDE SEQUENCE [LARGE SCALE GENOMIC DNA]</scope>
    <source>
        <strain evidence="2">MFLUCC 19-0629</strain>
    </source>
</reference>
<evidence type="ECO:0000313" key="2">
    <source>
        <dbReference type="EMBL" id="KAK6958178.1"/>
    </source>
</evidence>
<organism evidence="2 3">
    <name type="scientific">Daldinia eschscholtzii</name>
    <dbReference type="NCBI Taxonomy" id="292717"/>
    <lineage>
        <taxon>Eukaryota</taxon>
        <taxon>Fungi</taxon>
        <taxon>Dikarya</taxon>
        <taxon>Ascomycota</taxon>
        <taxon>Pezizomycotina</taxon>
        <taxon>Sordariomycetes</taxon>
        <taxon>Xylariomycetidae</taxon>
        <taxon>Xylariales</taxon>
        <taxon>Hypoxylaceae</taxon>
        <taxon>Daldinia</taxon>
    </lineage>
</organism>
<evidence type="ECO:0000313" key="3">
    <source>
        <dbReference type="Proteomes" id="UP001369815"/>
    </source>
</evidence>
<dbReference type="EMBL" id="JBANMG010000001">
    <property type="protein sequence ID" value="KAK6958178.1"/>
    <property type="molecule type" value="Genomic_DNA"/>
</dbReference>